<accession>A0A517R0X6</accession>
<feature type="transmembrane region" description="Helical" evidence="10">
    <location>
        <begin position="283"/>
        <end position="302"/>
    </location>
</feature>
<evidence type="ECO:0000256" key="12">
    <source>
        <dbReference type="RuleBase" id="RU003484"/>
    </source>
</evidence>
<evidence type="ECO:0000256" key="7">
    <source>
        <dbReference type="ARBA" id="ARBA00023010"/>
    </source>
</evidence>
<dbReference type="InterPro" id="IPR023201">
    <property type="entry name" value="SecY_dom_sf"/>
</dbReference>
<dbReference type="AlphaFoldDB" id="A0A517R0X6"/>
<dbReference type="OrthoDB" id="9809248at2"/>
<dbReference type="Pfam" id="PF00344">
    <property type="entry name" value="SecY"/>
    <property type="match status" value="1"/>
</dbReference>
<feature type="transmembrane region" description="Helical" evidence="10">
    <location>
        <begin position="120"/>
        <end position="138"/>
    </location>
</feature>
<dbReference type="GO" id="GO:0065002">
    <property type="term" value="P:intracellular protein transmembrane transport"/>
    <property type="evidence" value="ECO:0007669"/>
    <property type="project" value="UniProtKB-UniRule"/>
</dbReference>
<gene>
    <name evidence="10 14" type="primary">secY</name>
    <name evidence="14" type="ORF">Pan189_18860</name>
</gene>
<keyword evidence="4 10" id="KW-0812">Transmembrane</keyword>
<dbReference type="EMBL" id="CP036268">
    <property type="protein sequence ID" value="QDT37506.1"/>
    <property type="molecule type" value="Genomic_DNA"/>
</dbReference>
<comment type="caution">
    <text evidence="10">Lacks conserved residue(s) required for the propagation of feature annotation.</text>
</comment>
<evidence type="ECO:0000256" key="2">
    <source>
        <dbReference type="ARBA" id="ARBA00005751"/>
    </source>
</evidence>
<evidence type="ECO:0000256" key="3">
    <source>
        <dbReference type="ARBA" id="ARBA00022448"/>
    </source>
</evidence>
<evidence type="ECO:0000313" key="15">
    <source>
        <dbReference type="Proteomes" id="UP000317318"/>
    </source>
</evidence>
<comment type="subcellular location">
    <subcellularLocation>
        <location evidence="10">Cell membrane</location>
        <topology evidence="10">Multi-pass membrane protein</topology>
    </subcellularLocation>
    <subcellularLocation>
        <location evidence="1 12">Membrane</location>
        <topology evidence="1 12">Multi-pass membrane protein</topology>
    </subcellularLocation>
</comment>
<keyword evidence="10" id="KW-1003">Cell membrane</keyword>
<dbReference type="InterPro" id="IPR030659">
    <property type="entry name" value="SecY_CS"/>
</dbReference>
<feature type="transmembrane region" description="Helical" evidence="10">
    <location>
        <begin position="78"/>
        <end position="100"/>
    </location>
</feature>
<proteinExistence type="inferred from homology"/>
<feature type="transmembrane region" description="Helical" evidence="10">
    <location>
        <begin position="387"/>
        <end position="408"/>
    </location>
</feature>
<comment type="subunit">
    <text evidence="10">Component of the Sec protein translocase complex. Heterotrimer consisting of SecY, SecE and SecG subunits. The heterotrimers can form oligomers, although 1 heterotrimer is thought to be able to translocate proteins. Interacts with the ribosome. Interacts with SecDF, and other proteins may be involved. Interacts with SecA.</text>
</comment>
<dbReference type="PANTHER" id="PTHR10906">
    <property type="entry name" value="SECY/SEC61-ALPHA FAMILY MEMBER"/>
    <property type="match status" value="1"/>
</dbReference>
<dbReference type="PROSITE" id="PS00755">
    <property type="entry name" value="SECY_1"/>
    <property type="match status" value="1"/>
</dbReference>
<dbReference type="NCBIfam" id="TIGR00967">
    <property type="entry name" value="3a0501s007"/>
    <property type="match status" value="1"/>
</dbReference>
<evidence type="ECO:0000256" key="8">
    <source>
        <dbReference type="ARBA" id="ARBA00023136"/>
    </source>
</evidence>
<dbReference type="PROSITE" id="PS00756">
    <property type="entry name" value="SECY_2"/>
    <property type="match status" value="1"/>
</dbReference>
<evidence type="ECO:0000256" key="9">
    <source>
        <dbReference type="ARBA" id="ARBA00039733"/>
    </source>
</evidence>
<dbReference type="HAMAP" id="MF_01465">
    <property type="entry name" value="SecY"/>
    <property type="match status" value="1"/>
</dbReference>
<feature type="transmembrane region" description="Helical" evidence="10">
    <location>
        <begin position="158"/>
        <end position="178"/>
    </location>
</feature>
<dbReference type="PIRSF" id="PIRSF004557">
    <property type="entry name" value="SecY"/>
    <property type="match status" value="1"/>
</dbReference>
<keyword evidence="15" id="KW-1185">Reference proteome</keyword>
<comment type="similarity">
    <text evidence="2 10 13">Belongs to the SecY/SEC61-alpha family.</text>
</comment>
<name>A0A517R0X6_9PLAN</name>
<dbReference type="InterPro" id="IPR026593">
    <property type="entry name" value="SecY"/>
</dbReference>
<keyword evidence="6 10" id="KW-1133">Transmembrane helix</keyword>
<dbReference type="Gene3D" id="1.10.3370.10">
    <property type="entry name" value="SecY subunit domain"/>
    <property type="match status" value="1"/>
</dbReference>
<dbReference type="PRINTS" id="PR00303">
    <property type="entry name" value="SECYTRNLCASE"/>
</dbReference>
<dbReference type="InterPro" id="IPR002208">
    <property type="entry name" value="SecY/SEC61-alpha"/>
</dbReference>
<dbReference type="GO" id="GO:0043952">
    <property type="term" value="P:protein transport by the Sec complex"/>
    <property type="evidence" value="ECO:0007669"/>
    <property type="project" value="UniProtKB-UniRule"/>
</dbReference>
<evidence type="ECO:0000256" key="11">
    <source>
        <dbReference type="RuleBase" id="RU000537"/>
    </source>
</evidence>
<keyword evidence="8 10" id="KW-0472">Membrane</keyword>
<evidence type="ECO:0000256" key="1">
    <source>
        <dbReference type="ARBA" id="ARBA00004141"/>
    </source>
</evidence>
<evidence type="ECO:0000256" key="5">
    <source>
        <dbReference type="ARBA" id="ARBA00022927"/>
    </source>
</evidence>
<keyword evidence="3 10" id="KW-0813">Transport</keyword>
<dbReference type="RefSeq" id="WP_145363615.1">
    <property type="nucleotide sequence ID" value="NZ_CP036268.1"/>
</dbReference>
<dbReference type="GO" id="GO:0006605">
    <property type="term" value="P:protein targeting"/>
    <property type="evidence" value="ECO:0007669"/>
    <property type="project" value="UniProtKB-UniRule"/>
</dbReference>
<feature type="transmembrane region" description="Helical" evidence="10">
    <location>
        <begin position="190"/>
        <end position="211"/>
    </location>
</feature>
<keyword evidence="7 10" id="KW-0811">Translocation</keyword>
<dbReference type="SUPFAM" id="SSF103491">
    <property type="entry name" value="Preprotein translocase SecY subunit"/>
    <property type="match status" value="1"/>
</dbReference>
<reference evidence="14 15" key="1">
    <citation type="submission" date="2019-02" db="EMBL/GenBank/DDBJ databases">
        <title>Deep-cultivation of Planctomycetes and their phenomic and genomic characterization uncovers novel biology.</title>
        <authorList>
            <person name="Wiegand S."/>
            <person name="Jogler M."/>
            <person name="Boedeker C."/>
            <person name="Pinto D."/>
            <person name="Vollmers J."/>
            <person name="Rivas-Marin E."/>
            <person name="Kohn T."/>
            <person name="Peeters S.H."/>
            <person name="Heuer A."/>
            <person name="Rast P."/>
            <person name="Oberbeckmann S."/>
            <person name="Bunk B."/>
            <person name="Jeske O."/>
            <person name="Meyerdierks A."/>
            <person name="Storesund J.E."/>
            <person name="Kallscheuer N."/>
            <person name="Luecker S."/>
            <person name="Lage O.M."/>
            <person name="Pohl T."/>
            <person name="Merkel B.J."/>
            <person name="Hornburger P."/>
            <person name="Mueller R.-W."/>
            <person name="Bruemmer F."/>
            <person name="Labrenz M."/>
            <person name="Spormann A.M."/>
            <person name="Op den Camp H."/>
            <person name="Overmann J."/>
            <person name="Amann R."/>
            <person name="Jetten M.S.M."/>
            <person name="Mascher T."/>
            <person name="Medema M.H."/>
            <person name="Devos D.P."/>
            <person name="Kaster A.-K."/>
            <person name="Ovreas L."/>
            <person name="Rohde M."/>
            <person name="Galperin M.Y."/>
            <person name="Jogler C."/>
        </authorList>
    </citation>
    <scope>NUCLEOTIDE SEQUENCE [LARGE SCALE GENOMIC DNA]</scope>
    <source>
        <strain evidence="14 15">Pan189</strain>
    </source>
</reference>
<dbReference type="GO" id="GO:0005886">
    <property type="term" value="C:plasma membrane"/>
    <property type="evidence" value="ECO:0007669"/>
    <property type="project" value="UniProtKB-SubCell"/>
</dbReference>
<comment type="function">
    <text evidence="10 11">The central subunit of the protein translocation channel SecYEG. Consists of two halves formed by TMs 1-5 and 6-10. These two domains form a lateral gate at the front which open onto the bilayer between TMs 2 and 7, and are clamped together by SecE at the back. The channel is closed by both a pore ring composed of hydrophobic SecY resides and a short helix (helix 2A) on the extracellular side of the membrane which forms a plug. The plug probably moves laterally to allow the channel to open. The ring and the pore may move independently.</text>
</comment>
<evidence type="ECO:0000256" key="10">
    <source>
        <dbReference type="HAMAP-Rule" id="MF_01465"/>
    </source>
</evidence>
<keyword evidence="5 10" id="KW-0653">Protein transport</keyword>
<dbReference type="Proteomes" id="UP000317318">
    <property type="component" value="Chromosome"/>
</dbReference>
<dbReference type="KEGG" id="svp:Pan189_18860"/>
<evidence type="ECO:0000313" key="14">
    <source>
        <dbReference type="EMBL" id="QDT37506.1"/>
    </source>
</evidence>
<organism evidence="14 15">
    <name type="scientific">Stratiformator vulcanicus</name>
    <dbReference type="NCBI Taxonomy" id="2527980"/>
    <lineage>
        <taxon>Bacteria</taxon>
        <taxon>Pseudomonadati</taxon>
        <taxon>Planctomycetota</taxon>
        <taxon>Planctomycetia</taxon>
        <taxon>Planctomycetales</taxon>
        <taxon>Planctomycetaceae</taxon>
        <taxon>Stratiformator</taxon>
    </lineage>
</organism>
<feature type="transmembrane region" description="Helical" evidence="10">
    <location>
        <begin position="414"/>
        <end position="435"/>
    </location>
</feature>
<sequence length="455" mass="50730">MFSKLITIFRIPELRRKILLTLLLLAVYRMGFNIPLPFIDQDQLKEFITDAKSGDDAFGQVMQVVSLFSASNISNSTIFGLGIMPYISASIIFQLLGSVYPPLEQLQKEGEAGRRKINEYTRYATVLICLVQSYAWIVGLSSGLGQGESLIMEQFNNVYFYLVCTITMTTGTIFLMWVGEQIDAYGVGNGISLLIMAGILAQMPTAGYTEFIQPAIQNGLAIGTQYGIEKLLLLTGLFLFVVVWVILITQGQRRIPIQSAKHVRGRRVAGGQRQFLPLRVNQAGVMPIIFASSLLIFPYLIFNSIAQTGWGQEIPLIEGIARIFGDRGFIYNILYIVLIYFFCYFWTAITFNPKDMAENLKDYGSFIPGYRPGTRTAAYLEQVMLRITYVGAAFLSIVAIIPTLVAAYMDIPFVLAQFYGGTGLLIVVSVVLDLVQKIDSHLVMRNYSGLLDAEN</sequence>
<dbReference type="FunFam" id="1.10.3370.10:FF:000001">
    <property type="entry name" value="Preprotein translocase subunit SecY"/>
    <property type="match status" value="1"/>
</dbReference>
<evidence type="ECO:0000256" key="4">
    <source>
        <dbReference type="ARBA" id="ARBA00022692"/>
    </source>
</evidence>
<protein>
    <recommendedName>
        <fullName evidence="9 10">Protein translocase subunit SecY</fullName>
    </recommendedName>
</protein>
<evidence type="ECO:0000256" key="13">
    <source>
        <dbReference type="RuleBase" id="RU004349"/>
    </source>
</evidence>
<evidence type="ECO:0000256" key="6">
    <source>
        <dbReference type="ARBA" id="ARBA00022989"/>
    </source>
</evidence>
<feature type="transmembrane region" description="Helical" evidence="10">
    <location>
        <begin position="329"/>
        <end position="351"/>
    </location>
</feature>
<feature type="transmembrane region" description="Helical" evidence="10">
    <location>
        <begin position="231"/>
        <end position="249"/>
    </location>
</feature>